<evidence type="ECO:0000256" key="2">
    <source>
        <dbReference type="ARBA" id="ARBA00022737"/>
    </source>
</evidence>
<keyword evidence="7" id="KW-1185">Reference proteome</keyword>
<dbReference type="EMBL" id="JARJCW010000064">
    <property type="protein sequence ID" value="KAJ7200176.1"/>
    <property type="molecule type" value="Genomic_DNA"/>
</dbReference>
<evidence type="ECO:0000313" key="7">
    <source>
        <dbReference type="Proteomes" id="UP001219525"/>
    </source>
</evidence>
<evidence type="ECO:0000313" key="6">
    <source>
        <dbReference type="EMBL" id="KAJ7200176.1"/>
    </source>
</evidence>
<sequence length="1044" mass="115953">MTWLEADEDPSAARLFWLNGLAGIGKSTIAKTIAGIADEKGILGGSFFFARGDEKLTDPTLVFPSLAFQLAQVDPALKASIGQALESDAHYAYASLQIQLQKLIIEPLSTGSSTERKRLVFILDALDECRDEEHTANIVALLLSHLRLIPFVRVLLTSRPEYHIQRAFGMPVDHIHSEYILHNIEKTVVEEDIRLYLREKLKAISAKLGSFSAVQGREPNWPRQEDIETLVRMSGTLFVYAATALRFIGARNPMRQMKILLGVHQATGTKPYAQLDELYIQILRHGLPLDNITDEEVDIFQWVVGTLVLLRDPLSLSVLADFTKIASDDVNFTLTYLQSIIIVPPSPEQPPQIYHPSFRDFLTIPGRCSEPRYAIEIHSMEKRLTLRCLDFLLSGHLRRNMLGLPPFGLMNEYIIDLDLLLQSTFPQEVQYACLYWSSHLQGVDPDDVDVLSPLYEFASGYMLFWFEAMSLLKQIPRAIAAMRDAHEWTKTSSHTQLKILMYDGYRFALSHQATIEEGALQVYHSALPFTPRDTALFKTYALGETQSLRVLHGVLAQWSPCLASLSGEHGGIKAAAYSNDGSLFALGYTSPFVTIRAASSGVLLSTFEYPSSQELEVLSLVFLPGDNTLLRRAYVSRNMHNLDWDDSDSNGFSIHGCNHSPVRAVAYTPDGSHLLSGSEDGIVRIWNVLDCLELRSVSAHDSGIGALAISPDGRSYCTGGADHLVKIFSMEADAPTFTLAGHTENIIWLAYTDNGATLFSGGSHERHSRFWDTSNGLLKRLSRGYVTQAAFSPDGEPSTDGIFRIWAATDTSPIDDPMDHYDWAISVVFSQDGKLLATGGNENDKNVKIWDARAGTVMRTLGGHNWAIYALAFSKDGSMLASGSGDATVLVWDVSSGNLLSFLGPHESWIMRVEFTEEDQNITSRTPEDTYTWNINLPDDPQENEEPEEVPVSVGTQLTKQSEHNERDPGHMHGTSGDYLVFMGGTGAHMVFMGKEGWNSARMVGAVQEEYRITGFAFHTDRVVIACTDGSVLILDVSRVRTWL</sequence>
<feature type="compositionally biased region" description="Acidic residues" evidence="4">
    <location>
        <begin position="940"/>
        <end position="949"/>
    </location>
</feature>
<dbReference type="InterPro" id="IPR001680">
    <property type="entry name" value="WD40_rpt"/>
</dbReference>
<keyword evidence="1 3" id="KW-0853">WD repeat</keyword>
<dbReference type="Gene3D" id="2.130.10.10">
    <property type="entry name" value="YVTN repeat-like/Quinoprotein amine dehydrogenase"/>
    <property type="match status" value="2"/>
</dbReference>
<feature type="repeat" description="WD" evidence="3">
    <location>
        <begin position="861"/>
        <end position="902"/>
    </location>
</feature>
<dbReference type="PRINTS" id="PR00320">
    <property type="entry name" value="GPROTEINBRPT"/>
</dbReference>
<dbReference type="CDD" id="cd00200">
    <property type="entry name" value="WD40"/>
    <property type="match status" value="1"/>
</dbReference>
<dbReference type="PROSITE" id="PS50837">
    <property type="entry name" value="NACHT"/>
    <property type="match status" value="1"/>
</dbReference>
<comment type="caution">
    <text evidence="6">The sequence shown here is derived from an EMBL/GenBank/DDBJ whole genome shotgun (WGS) entry which is preliminary data.</text>
</comment>
<feature type="region of interest" description="Disordered" evidence="4">
    <location>
        <begin position="937"/>
        <end position="974"/>
    </location>
</feature>
<dbReference type="Gene3D" id="3.40.50.300">
    <property type="entry name" value="P-loop containing nucleotide triphosphate hydrolases"/>
    <property type="match status" value="1"/>
</dbReference>
<evidence type="ECO:0000256" key="1">
    <source>
        <dbReference type="ARBA" id="ARBA00022574"/>
    </source>
</evidence>
<dbReference type="InterPro" id="IPR036322">
    <property type="entry name" value="WD40_repeat_dom_sf"/>
</dbReference>
<dbReference type="InterPro" id="IPR027417">
    <property type="entry name" value="P-loop_NTPase"/>
</dbReference>
<reference evidence="6" key="1">
    <citation type="submission" date="2023-03" db="EMBL/GenBank/DDBJ databases">
        <title>Massive genome expansion in bonnet fungi (Mycena s.s.) driven by repeated elements and novel gene families across ecological guilds.</title>
        <authorList>
            <consortium name="Lawrence Berkeley National Laboratory"/>
            <person name="Harder C.B."/>
            <person name="Miyauchi S."/>
            <person name="Viragh M."/>
            <person name="Kuo A."/>
            <person name="Thoen E."/>
            <person name="Andreopoulos B."/>
            <person name="Lu D."/>
            <person name="Skrede I."/>
            <person name="Drula E."/>
            <person name="Henrissat B."/>
            <person name="Morin E."/>
            <person name="Kohler A."/>
            <person name="Barry K."/>
            <person name="LaButti K."/>
            <person name="Morin E."/>
            <person name="Salamov A."/>
            <person name="Lipzen A."/>
            <person name="Mereny Z."/>
            <person name="Hegedus B."/>
            <person name="Baldrian P."/>
            <person name="Stursova M."/>
            <person name="Weitz H."/>
            <person name="Taylor A."/>
            <person name="Grigoriev I.V."/>
            <person name="Nagy L.G."/>
            <person name="Martin F."/>
            <person name="Kauserud H."/>
        </authorList>
    </citation>
    <scope>NUCLEOTIDE SEQUENCE</scope>
    <source>
        <strain evidence="6">9144</strain>
    </source>
</reference>
<dbReference type="PANTHER" id="PTHR19879">
    <property type="entry name" value="TRANSCRIPTION INITIATION FACTOR TFIID"/>
    <property type="match status" value="1"/>
</dbReference>
<dbReference type="InterPro" id="IPR020472">
    <property type="entry name" value="WD40_PAC1"/>
</dbReference>
<evidence type="ECO:0000256" key="3">
    <source>
        <dbReference type="PROSITE-ProRule" id="PRU00221"/>
    </source>
</evidence>
<dbReference type="PANTHER" id="PTHR19879:SF9">
    <property type="entry name" value="TRANSCRIPTION INITIATION FACTOR TFIID SUBUNIT 5"/>
    <property type="match status" value="1"/>
</dbReference>
<dbReference type="SUPFAM" id="SSF50978">
    <property type="entry name" value="WD40 repeat-like"/>
    <property type="match status" value="1"/>
</dbReference>
<feature type="domain" description="NACHT" evidence="5">
    <location>
        <begin position="14"/>
        <end position="160"/>
    </location>
</feature>
<name>A0AAD6V408_9AGAR</name>
<evidence type="ECO:0000256" key="4">
    <source>
        <dbReference type="SAM" id="MobiDB-lite"/>
    </source>
</evidence>
<evidence type="ECO:0000259" key="5">
    <source>
        <dbReference type="PROSITE" id="PS50837"/>
    </source>
</evidence>
<dbReference type="Proteomes" id="UP001219525">
    <property type="component" value="Unassembled WGS sequence"/>
</dbReference>
<protein>
    <recommendedName>
        <fullName evidence="5">NACHT domain-containing protein</fullName>
    </recommendedName>
</protein>
<accession>A0AAD6V408</accession>
<feature type="compositionally biased region" description="Basic and acidic residues" evidence="4">
    <location>
        <begin position="961"/>
        <end position="971"/>
    </location>
</feature>
<organism evidence="6 7">
    <name type="scientific">Mycena pura</name>
    <dbReference type="NCBI Taxonomy" id="153505"/>
    <lineage>
        <taxon>Eukaryota</taxon>
        <taxon>Fungi</taxon>
        <taxon>Dikarya</taxon>
        <taxon>Basidiomycota</taxon>
        <taxon>Agaricomycotina</taxon>
        <taxon>Agaricomycetes</taxon>
        <taxon>Agaricomycetidae</taxon>
        <taxon>Agaricales</taxon>
        <taxon>Marasmiineae</taxon>
        <taxon>Mycenaceae</taxon>
        <taxon>Mycena</taxon>
    </lineage>
</organism>
<dbReference type="PROSITE" id="PS50082">
    <property type="entry name" value="WD_REPEATS_2"/>
    <property type="match status" value="3"/>
</dbReference>
<dbReference type="InterPro" id="IPR056884">
    <property type="entry name" value="NPHP3-like_N"/>
</dbReference>
<gene>
    <name evidence="6" type="ORF">GGX14DRAFT_572287</name>
</gene>
<dbReference type="SMART" id="SM00320">
    <property type="entry name" value="WD40"/>
    <property type="match status" value="7"/>
</dbReference>
<dbReference type="InterPro" id="IPR015943">
    <property type="entry name" value="WD40/YVTN_repeat-like_dom_sf"/>
</dbReference>
<dbReference type="SUPFAM" id="SSF52540">
    <property type="entry name" value="P-loop containing nucleoside triphosphate hydrolases"/>
    <property type="match status" value="1"/>
</dbReference>
<dbReference type="Pfam" id="PF00400">
    <property type="entry name" value="WD40"/>
    <property type="match status" value="5"/>
</dbReference>
<dbReference type="InterPro" id="IPR007111">
    <property type="entry name" value="NACHT_NTPase"/>
</dbReference>
<dbReference type="Pfam" id="PF24883">
    <property type="entry name" value="NPHP3_N"/>
    <property type="match status" value="1"/>
</dbReference>
<keyword evidence="2" id="KW-0677">Repeat</keyword>
<dbReference type="AlphaFoldDB" id="A0AAD6V408"/>
<feature type="repeat" description="WD" evidence="3">
    <location>
        <begin position="697"/>
        <end position="738"/>
    </location>
</feature>
<dbReference type="PROSITE" id="PS00678">
    <property type="entry name" value="WD_REPEATS_1"/>
    <property type="match status" value="2"/>
</dbReference>
<feature type="repeat" description="WD" evidence="3">
    <location>
        <begin position="662"/>
        <end position="688"/>
    </location>
</feature>
<dbReference type="PROSITE" id="PS50294">
    <property type="entry name" value="WD_REPEATS_REGION"/>
    <property type="match status" value="2"/>
</dbReference>
<proteinExistence type="predicted"/>
<dbReference type="InterPro" id="IPR019775">
    <property type="entry name" value="WD40_repeat_CS"/>
</dbReference>